<gene>
    <name evidence="9" type="ORF">N7493_001287</name>
</gene>
<feature type="compositionally biased region" description="Polar residues" evidence="6">
    <location>
        <begin position="34"/>
        <end position="43"/>
    </location>
</feature>
<name>A0AAD6HUF0_9EURO</name>
<keyword evidence="5 7" id="KW-0472">Membrane</keyword>
<comment type="caution">
    <text evidence="9">The sequence shown here is derived from an EMBL/GenBank/DDBJ whole genome shotgun (WGS) entry which is preliminary data.</text>
</comment>
<feature type="transmembrane region" description="Helical" evidence="7">
    <location>
        <begin position="396"/>
        <end position="414"/>
    </location>
</feature>
<dbReference type="PANTHER" id="PTHR23502">
    <property type="entry name" value="MAJOR FACILITATOR SUPERFAMILY"/>
    <property type="match status" value="1"/>
</dbReference>
<evidence type="ECO:0000256" key="2">
    <source>
        <dbReference type="ARBA" id="ARBA00022448"/>
    </source>
</evidence>
<protein>
    <recommendedName>
        <fullName evidence="8">Major facilitator superfamily (MFS) profile domain-containing protein</fullName>
    </recommendedName>
</protein>
<dbReference type="GO" id="GO:0005886">
    <property type="term" value="C:plasma membrane"/>
    <property type="evidence" value="ECO:0007669"/>
    <property type="project" value="TreeGrafter"/>
</dbReference>
<organism evidence="9 10">
    <name type="scientific">Penicillium malachiteum</name>
    <dbReference type="NCBI Taxonomy" id="1324776"/>
    <lineage>
        <taxon>Eukaryota</taxon>
        <taxon>Fungi</taxon>
        <taxon>Dikarya</taxon>
        <taxon>Ascomycota</taxon>
        <taxon>Pezizomycotina</taxon>
        <taxon>Eurotiomycetes</taxon>
        <taxon>Eurotiomycetidae</taxon>
        <taxon>Eurotiales</taxon>
        <taxon>Aspergillaceae</taxon>
        <taxon>Penicillium</taxon>
    </lineage>
</organism>
<dbReference type="SUPFAM" id="SSF103473">
    <property type="entry name" value="MFS general substrate transporter"/>
    <property type="match status" value="1"/>
</dbReference>
<reference evidence="9" key="2">
    <citation type="submission" date="2023-01" db="EMBL/GenBank/DDBJ databases">
        <authorList>
            <person name="Petersen C."/>
        </authorList>
    </citation>
    <scope>NUCLEOTIDE SEQUENCE</scope>
    <source>
        <strain evidence="9">IBT 17514</strain>
    </source>
</reference>
<reference evidence="9" key="1">
    <citation type="journal article" date="2023" name="IMA Fungus">
        <title>Comparative genomic study of the Penicillium genus elucidates a diverse pangenome and 15 lateral gene transfer events.</title>
        <authorList>
            <person name="Petersen C."/>
            <person name="Sorensen T."/>
            <person name="Nielsen M.R."/>
            <person name="Sondergaard T.E."/>
            <person name="Sorensen J.L."/>
            <person name="Fitzpatrick D.A."/>
            <person name="Frisvad J.C."/>
            <person name="Nielsen K.L."/>
        </authorList>
    </citation>
    <scope>NUCLEOTIDE SEQUENCE</scope>
    <source>
        <strain evidence="9">IBT 17514</strain>
    </source>
</reference>
<feature type="domain" description="Major facilitator superfamily (MFS) profile" evidence="8">
    <location>
        <begin position="58"/>
        <end position="510"/>
    </location>
</feature>
<evidence type="ECO:0000256" key="5">
    <source>
        <dbReference type="ARBA" id="ARBA00023136"/>
    </source>
</evidence>
<keyword evidence="10" id="KW-1185">Reference proteome</keyword>
<evidence type="ECO:0000256" key="1">
    <source>
        <dbReference type="ARBA" id="ARBA00004141"/>
    </source>
</evidence>
<feature type="transmembrane region" description="Helical" evidence="7">
    <location>
        <begin position="458"/>
        <end position="478"/>
    </location>
</feature>
<dbReference type="AlphaFoldDB" id="A0AAD6HUF0"/>
<feature type="region of interest" description="Disordered" evidence="6">
    <location>
        <begin position="1"/>
        <end position="43"/>
    </location>
</feature>
<dbReference type="InterPro" id="IPR036259">
    <property type="entry name" value="MFS_trans_sf"/>
</dbReference>
<feature type="transmembrane region" description="Helical" evidence="7">
    <location>
        <begin position="56"/>
        <end position="76"/>
    </location>
</feature>
<dbReference type="PROSITE" id="PS50850">
    <property type="entry name" value="MFS"/>
    <property type="match status" value="1"/>
</dbReference>
<feature type="transmembrane region" description="Helical" evidence="7">
    <location>
        <begin position="96"/>
        <end position="112"/>
    </location>
</feature>
<feature type="transmembrane region" description="Helical" evidence="7">
    <location>
        <begin position="214"/>
        <end position="234"/>
    </location>
</feature>
<evidence type="ECO:0000256" key="4">
    <source>
        <dbReference type="ARBA" id="ARBA00022989"/>
    </source>
</evidence>
<keyword evidence="2" id="KW-0813">Transport</keyword>
<sequence length="525" mass="57387">METSLESAATGVTEQDNKGSVVTNLSEDSEDRQANTTTVSTGDTRPYSAFTNRQKWSLCALASLAAIFGPISSNIFVPAIPQVGTSFGISTQKVDLALTIYLVFQALSPSFFSGLSDTVGRRPVLMFCLMMYCIACVAIALTPHNAYWMLLLLRCLQATGGSPALGTGSGAMGDIATPAERGTYMGLFTGAAMIGPSFGPVLGGILVEYLSWRWIFWVLAILCIVNLSVIFVLMPETLRSIVGDGSLRPPFINAKPIDWIRKKRAHSADPEKVEEVDAAALATKTTKPKYNPLVSFRMIFYPEVFLIEVFGSIFFGVFFGVLTVYSTVLADDYGYDDVKIGLCYLSQGAGALLSGVMGGRLIDWQFRRMKVALNFQPKHHRDIEGFPIETARFKFLPYYLPVYIASILGFAWSLQYRANIAISIVMSFIIGALSQFNTQCCSVCLIDMVPMRSGAAVASYNFFRCAISALISAIITPMTKAMGLGWTFVVLCGALLLSSPGMWVIRHKGEGWRAQRKQQFGTGHH</sequence>
<comment type="subcellular location">
    <subcellularLocation>
        <location evidence="1">Membrane</location>
        <topology evidence="1">Multi-pass membrane protein</topology>
    </subcellularLocation>
</comment>
<dbReference type="EMBL" id="JAQJAN010000002">
    <property type="protein sequence ID" value="KAJ5738132.1"/>
    <property type="molecule type" value="Genomic_DNA"/>
</dbReference>
<dbReference type="InterPro" id="IPR011701">
    <property type="entry name" value="MFS"/>
</dbReference>
<feature type="transmembrane region" description="Helical" evidence="7">
    <location>
        <begin position="304"/>
        <end position="324"/>
    </location>
</feature>
<feature type="transmembrane region" description="Helical" evidence="7">
    <location>
        <begin position="344"/>
        <end position="362"/>
    </location>
</feature>
<dbReference type="Pfam" id="PF07690">
    <property type="entry name" value="MFS_1"/>
    <property type="match status" value="1"/>
</dbReference>
<keyword evidence="3 7" id="KW-0812">Transmembrane</keyword>
<keyword evidence="4 7" id="KW-1133">Transmembrane helix</keyword>
<proteinExistence type="predicted"/>
<dbReference type="Proteomes" id="UP001215712">
    <property type="component" value="Unassembled WGS sequence"/>
</dbReference>
<dbReference type="InterPro" id="IPR020846">
    <property type="entry name" value="MFS_dom"/>
</dbReference>
<feature type="compositionally biased region" description="Polar residues" evidence="6">
    <location>
        <begin position="1"/>
        <end position="26"/>
    </location>
</feature>
<feature type="transmembrane region" description="Helical" evidence="7">
    <location>
        <begin position="184"/>
        <end position="202"/>
    </location>
</feature>
<evidence type="ECO:0000313" key="9">
    <source>
        <dbReference type="EMBL" id="KAJ5738132.1"/>
    </source>
</evidence>
<evidence type="ECO:0000313" key="10">
    <source>
        <dbReference type="Proteomes" id="UP001215712"/>
    </source>
</evidence>
<evidence type="ECO:0000256" key="3">
    <source>
        <dbReference type="ARBA" id="ARBA00022692"/>
    </source>
</evidence>
<dbReference type="Gene3D" id="1.20.1250.20">
    <property type="entry name" value="MFS general substrate transporter like domains"/>
    <property type="match status" value="1"/>
</dbReference>
<evidence type="ECO:0000256" key="7">
    <source>
        <dbReference type="SAM" id="Phobius"/>
    </source>
</evidence>
<dbReference type="FunFam" id="1.20.1720.10:FF:000009">
    <property type="entry name" value="MFS multidrug transporter"/>
    <property type="match status" value="1"/>
</dbReference>
<dbReference type="PANTHER" id="PTHR23502:SF51">
    <property type="entry name" value="QUINIDINE RESISTANCE PROTEIN 1-RELATED"/>
    <property type="match status" value="1"/>
</dbReference>
<evidence type="ECO:0000256" key="6">
    <source>
        <dbReference type="SAM" id="MobiDB-lite"/>
    </source>
</evidence>
<evidence type="ECO:0000259" key="8">
    <source>
        <dbReference type="PROSITE" id="PS50850"/>
    </source>
</evidence>
<feature type="transmembrane region" description="Helical" evidence="7">
    <location>
        <begin position="484"/>
        <end position="505"/>
    </location>
</feature>
<accession>A0AAD6HUF0</accession>
<feature type="transmembrane region" description="Helical" evidence="7">
    <location>
        <begin position="124"/>
        <end position="141"/>
    </location>
</feature>
<dbReference type="GO" id="GO:0022857">
    <property type="term" value="F:transmembrane transporter activity"/>
    <property type="evidence" value="ECO:0007669"/>
    <property type="project" value="InterPro"/>
</dbReference>